<dbReference type="RefSeq" id="WP_378978167.1">
    <property type="nucleotide sequence ID" value="NZ_JBHRVD010000001.1"/>
</dbReference>
<feature type="compositionally biased region" description="Basic and acidic residues" evidence="1">
    <location>
        <begin position="517"/>
        <end position="539"/>
    </location>
</feature>
<feature type="domain" description="Hydantoinase B/oxoprolinase" evidence="2">
    <location>
        <begin position="7"/>
        <end position="517"/>
    </location>
</feature>
<dbReference type="InterPro" id="IPR003692">
    <property type="entry name" value="Hydantoinase_B"/>
</dbReference>
<evidence type="ECO:0000313" key="4">
    <source>
        <dbReference type="Proteomes" id="UP001595648"/>
    </source>
</evidence>
<dbReference type="Proteomes" id="UP001595648">
    <property type="component" value="Unassembled WGS sequence"/>
</dbReference>
<dbReference type="EMBL" id="JBHRVD010000001">
    <property type="protein sequence ID" value="MFC3321640.1"/>
    <property type="molecule type" value="Genomic_DNA"/>
</dbReference>
<organism evidence="3 4">
    <name type="scientific">Mesorhizobium cantuariense</name>
    <dbReference type="NCBI Taxonomy" id="1300275"/>
    <lineage>
        <taxon>Bacteria</taxon>
        <taxon>Pseudomonadati</taxon>
        <taxon>Pseudomonadota</taxon>
        <taxon>Alphaproteobacteria</taxon>
        <taxon>Hyphomicrobiales</taxon>
        <taxon>Phyllobacteriaceae</taxon>
        <taxon>Mesorhizobium</taxon>
    </lineage>
</organism>
<protein>
    <submittedName>
        <fullName evidence="3">Hydantoinase B/oxoprolinase family protein</fullName>
    </submittedName>
</protein>
<evidence type="ECO:0000256" key="1">
    <source>
        <dbReference type="SAM" id="MobiDB-lite"/>
    </source>
</evidence>
<evidence type="ECO:0000313" key="3">
    <source>
        <dbReference type="EMBL" id="MFC3321640.1"/>
    </source>
</evidence>
<comment type="caution">
    <text evidence="3">The sequence shown here is derived from an EMBL/GenBank/DDBJ whole genome shotgun (WGS) entry which is preliminary data.</text>
</comment>
<gene>
    <name evidence="3" type="ORF">ACFOJ9_07600</name>
</gene>
<name>A0ABV7MJW3_9HYPH</name>
<sequence>MSDILEIRMQVMWNRLISVVEEQALTLLRTAFSTSVRESGDLSAGVFNPRGEMLAQAVTGTPGHVNTMAEAVLQFMNEIPREEMYEGDTYVTNDPWKGTGHLHDITMVSPSFLNGELVAFFACTAHVVDVGGRGFGADGKSVYEEGIQIPIMKFAERGKVNLDLVKILRANVREPNQVVGDFYSLAACNEVGHRRLVDMMKEIGLASLDRLGEFIFTRTHDATLERIKALPKGTWSNELVTDGYDTPVKLAAAVTICDDHLNVDFSGTDPMSRWGINVPIIYSKAYACYALKCVVAPEIPNNAASLALFTISSPTNILNAARPAPVSLRHVIGHMVPDLVLGALAKALPGQILAEGAAALWNIHISVRPVAGGDGRRAEVLMFNSGGMGARPTLDGLSATAFPSGVHTMPIEATEHTGPIVIWRKELRPDSGGDGEFRGGLGQILEIAATEGHEFDFSAMFDRVKHPAKGRDGGKDGIAGIVRLDDGTLMRPKGWQHVPEGRRLVLELPGGGGYGDPARRSTEARAQDVSRGYISEKSR</sequence>
<reference evidence="4" key="1">
    <citation type="journal article" date="2019" name="Int. J. Syst. Evol. Microbiol.">
        <title>The Global Catalogue of Microorganisms (GCM) 10K type strain sequencing project: providing services to taxonomists for standard genome sequencing and annotation.</title>
        <authorList>
            <consortium name="The Broad Institute Genomics Platform"/>
            <consortium name="The Broad Institute Genome Sequencing Center for Infectious Disease"/>
            <person name="Wu L."/>
            <person name="Ma J."/>
        </authorList>
    </citation>
    <scope>NUCLEOTIDE SEQUENCE [LARGE SCALE GENOMIC DNA]</scope>
    <source>
        <strain evidence="4">ICMP 19515</strain>
    </source>
</reference>
<dbReference type="PANTHER" id="PTHR11365">
    <property type="entry name" value="5-OXOPROLINASE RELATED"/>
    <property type="match status" value="1"/>
</dbReference>
<evidence type="ECO:0000259" key="2">
    <source>
        <dbReference type="Pfam" id="PF02538"/>
    </source>
</evidence>
<proteinExistence type="predicted"/>
<dbReference type="InterPro" id="IPR045079">
    <property type="entry name" value="Oxoprolinase-like"/>
</dbReference>
<accession>A0ABV7MJW3</accession>
<feature type="region of interest" description="Disordered" evidence="1">
    <location>
        <begin position="509"/>
        <end position="539"/>
    </location>
</feature>
<dbReference type="Pfam" id="PF02538">
    <property type="entry name" value="Hydantoinase_B"/>
    <property type="match status" value="1"/>
</dbReference>
<keyword evidence="4" id="KW-1185">Reference proteome</keyword>
<dbReference type="PANTHER" id="PTHR11365:SF23">
    <property type="entry name" value="HYPOTHETICAL 5-OXOPROLINASE (EUROFUNG)-RELATED"/>
    <property type="match status" value="1"/>
</dbReference>